<proteinExistence type="predicted"/>
<dbReference type="RefSeq" id="WP_065731068.1">
    <property type="nucleotide sequence ID" value="NZ_CP016428.1"/>
</dbReference>
<organism evidence="2 3">
    <name type="scientific">Bradyrhizobium icense</name>
    <dbReference type="NCBI Taxonomy" id="1274631"/>
    <lineage>
        <taxon>Bacteria</taxon>
        <taxon>Pseudomonadati</taxon>
        <taxon>Pseudomonadota</taxon>
        <taxon>Alphaproteobacteria</taxon>
        <taxon>Hyphomicrobiales</taxon>
        <taxon>Nitrobacteraceae</taxon>
        <taxon>Bradyrhizobium</taxon>
    </lineage>
</organism>
<dbReference type="Proteomes" id="UP000092839">
    <property type="component" value="Chromosome"/>
</dbReference>
<keyword evidence="3" id="KW-1185">Reference proteome</keyword>
<reference evidence="2 3" key="1">
    <citation type="submission" date="2016-07" db="EMBL/GenBank/DDBJ databases">
        <title>Complete genome sequence of Bradyrhizobium icense LMTR 13T, a potential inoculant strain isolated from lima bean (Phaseolus lunatus) in Peru.</title>
        <authorList>
            <person name="Ormeno-Orrillo E."/>
            <person name="Duran D."/>
            <person name="Rogel M.A."/>
            <person name="Rey L."/>
            <person name="Imperial J."/>
            <person name="Ruiz-Argueso T."/>
            <person name="Martinez-Romero E."/>
        </authorList>
    </citation>
    <scope>NUCLEOTIDE SEQUENCE [LARGE SCALE GENOMIC DNA]</scope>
    <source>
        <strain evidence="2 3">LMTR 13</strain>
    </source>
</reference>
<evidence type="ECO:0000313" key="2">
    <source>
        <dbReference type="EMBL" id="ANW03903.1"/>
    </source>
</evidence>
<sequence>MHKQVTRETHGTPLALGLSDRLRSFVDLVGRCAAWLIVPLVLVTVIDVVIRKLVWVGPGGRMQGAQLWLVEHFGRMFESTLLQEMEWHFHTALFALALGFGTIYNTHVRVDLVRNRLGFRKQAWLEFLGLTCFMIPYLLVVIWFAVSYAHQSFLTGEISASTVGLTHRWIIKSVLVAGLIVAAIAGFSVWLQVVMVLWGERTRRFSLMTLEWPEEAGTRVEGKQRLTLEDVVSEPEIPPALAEKADAAE</sequence>
<keyword evidence="1" id="KW-1133">Transmembrane helix</keyword>
<name>A0A1B1UME9_9BRAD</name>
<feature type="transmembrane region" description="Helical" evidence="1">
    <location>
        <begin position="87"/>
        <end position="106"/>
    </location>
</feature>
<dbReference type="OrthoDB" id="9794346at2"/>
<feature type="transmembrane region" description="Helical" evidence="1">
    <location>
        <begin position="28"/>
        <end position="50"/>
    </location>
</feature>
<dbReference type="KEGG" id="bic:LMTR13_30930"/>
<evidence type="ECO:0008006" key="4">
    <source>
        <dbReference type="Google" id="ProtNLM"/>
    </source>
</evidence>
<feature type="transmembrane region" description="Helical" evidence="1">
    <location>
        <begin position="169"/>
        <end position="198"/>
    </location>
</feature>
<dbReference type="PANTHER" id="PTHR35011:SF4">
    <property type="entry name" value="SLL1102 PROTEIN"/>
    <property type="match status" value="1"/>
</dbReference>
<evidence type="ECO:0000256" key="1">
    <source>
        <dbReference type="SAM" id="Phobius"/>
    </source>
</evidence>
<accession>A0A1B1UME9</accession>
<gene>
    <name evidence="2" type="ORF">LMTR13_30930</name>
</gene>
<feature type="transmembrane region" description="Helical" evidence="1">
    <location>
        <begin position="127"/>
        <end position="149"/>
    </location>
</feature>
<keyword evidence="1" id="KW-0472">Membrane</keyword>
<dbReference type="PANTHER" id="PTHR35011">
    <property type="entry name" value="2,3-DIKETO-L-GULONATE TRAP TRANSPORTER SMALL PERMEASE PROTEIN YIAM"/>
    <property type="match status" value="1"/>
</dbReference>
<evidence type="ECO:0000313" key="3">
    <source>
        <dbReference type="Proteomes" id="UP000092839"/>
    </source>
</evidence>
<dbReference type="EMBL" id="CP016428">
    <property type="protein sequence ID" value="ANW03903.1"/>
    <property type="molecule type" value="Genomic_DNA"/>
</dbReference>
<dbReference type="STRING" id="1274631.LMTR13_30930"/>
<protein>
    <recommendedName>
        <fullName evidence="4">C4-dicarboxylate ABC transporter permease</fullName>
    </recommendedName>
</protein>
<keyword evidence="1" id="KW-0812">Transmembrane</keyword>
<dbReference type="InterPro" id="IPR007387">
    <property type="entry name" value="TRAP_DctQ"/>
</dbReference>
<dbReference type="AlphaFoldDB" id="A0A1B1UME9"/>